<dbReference type="EMBL" id="CAEZWW010000161">
    <property type="protein sequence ID" value="CAB4680673.1"/>
    <property type="molecule type" value="Genomic_DNA"/>
</dbReference>
<feature type="transmembrane region" description="Helical" evidence="1">
    <location>
        <begin position="7"/>
        <end position="28"/>
    </location>
</feature>
<gene>
    <name evidence="2" type="ORF">UFOPK2310_01205</name>
</gene>
<proteinExistence type="predicted"/>
<keyword evidence="1" id="KW-0812">Transmembrane</keyword>
<reference evidence="2" key="1">
    <citation type="submission" date="2020-05" db="EMBL/GenBank/DDBJ databases">
        <authorList>
            <person name="Chiriac C."/>
            <person name="Salcher M."/>
            <person name="Ghai R."/>
            <person name="Kavagutti S V."/>
        </authorList>
    </citation>
    <scope>NUCLEOTIDE SEQUENCE</scope>
</reference>
<keyword evidence="1" id="KW-1133">Transmembrane helix</keyword>
<evidence type="ECO:0000256" key="1">
    <source>
        <dbReference type="SAM" id="Phobius"/>
    </source>
</evidence>
<organism evidence="2">
    <name type="scientific">freshwater metagenome</name>
    <dbReference type="NCBI Taxonomy" id="449393"/>
    <lineage>
        <taxon>unclassified sequences</taxon>
        <taxon>metagenomes</taxon>
        <taxon>ecological metagenomes</taxon>
    </lineage>
</organism>
<protein>
    <submittedName>
        <fullName evidence="2">Unannotated protein</fullName>
    </submittedName>
</protein>
<feature type="transmembrane region" description="Helical" evidence="1">
    <location>
        <begin position="34"/>
        <end position="55"/>
    </location>
</feature>
<sequence>MSFGRELLKLFVAGLIFGAVLVITNLLLGAEFSLTYYVIIIFIFILLYGMGTAFYQKRKRKS</sequence>
<evidence type="ECO:0000313" key="2">
    <source>
        <dbReference type="EMBL" id="CAB4680673.1"/>
    </source>
</evidence>
<name>A0A6J6N824_9ZZZZ</name>
<accession>A0A6J6N824</accession>
<dbReference type="AlphaFoldDB" id="A0A6J6N824"/>
<keyword evidence="1" id="KW-0472">Membrane</keyword>